<dbReference type="AlphaFoldDB" id="A0AAD7F3W0"/>
<evidence type="ECO:0000313" key="2">
    <source>
        <dbReference type="EMBL" id="KAJ7367957.1"/>
    </source>
</evidence>
<dbReference type="Proteomes" id="UP001218218">
    <property type="component" value="Unassembled WGS sequence"/>
</dbReference>
<name>A0AAD7F3W0_9AGAR</name>
<proteinExistence type="predicted"/>
<feature type="compositionally biased region" description="Acidic residues" evidence="1">
    <location>
        <begin position="204"/>
        <end position="216"/>
    </location>
</feature>
<reference evidence="2" key="1">
    <citation type="submission" date="2023-03" db="EMBL/GenBank/DDBJ databases">
        <title>Massive genome expansion in bonnet fungi (Mycena s.s.) driven by repeated elements and novel gene families across ecological guilds.</title>
        <authorList>
            <consortium name="Lawrence Berkeley National Laboratory"/>
            <person name="Harder C.B."/>
            <person name="Miyauchi S."/>
            <person name="Viragh M."/>
            <person name="Kuo A."/>
            <person name="Thoen E."/>
            <person name="Andreopoulos B."/>
            <person name="Lu D."/>
            <person name="Skrede I."/>
            <person name="Drula E."/>
            <person name="Henrissat B."/>
            <person name="Morin E."/>
            <person name="Kohler A."/>
            <person name="Barry K."/>
            <person name="LaButti K."/>
            <person name="Morin E."/>
            <person name="Salamov A."/>
            <person name="Lipzen A."/>
            <person name="Mereny Z."/>
            <person name="Hegedus B."/>
            <person name="Baldrian P."/>
            <person name="Stursova M."/>
            <person name="Weitz H."/>
            <person name="Taylor A."/>
            <person name="Grigoriev I.V."/>
            <person name="Nagy L.G."/>
            <person name="Martin F."/>
            <person name="Kauserud H."/>
        </authorList>
    </citation>
    <scope>NUCLEOTIDE SEQUENCE</scope>
    <source>
        <strain evidence="2">CBHHK002</strain>
    </source>
</reference>
<protein>
    <submittedName>
        <fullName evidence="2">Uncharacterized protein</fullName>
    </submittedName>
</protein>
<feature type="compositionally biased region" description="Low complexity" evidence="1">
    <location>
        <begin position="55"/>
        <end position="67"/>
    </location>
</feature>
<evidence type="ECO:0000256" key="1">
    <source>
        <dbReference type="SAM" id="MobiDB-lite"/>
    </source>
</evidence>
<sequence>MPRSTNIRGDPLYVHIPQTQNQGTTTLPVSTGSGRRTVRPLPCPPYPQDGDGPPRAQRSALQRRSSSGSFVNVKPPPKKKPTFFVANPSTSPISPDTPKLYHSAPYPSLHALPVNIIPPTPLSYQPPPLVHSPLTALSPPMLDIPSSPMTASPLDTPSPLFTKTHRFGRSVGSIPESVLADLRSAPERKGLSRASTLPVGLAEGDSDSSDSDDEDDMNLEAYTYIVETATRVSRPRSKIPPEWEDTLGGDRWVASRYSSILRTL</sequence>
<evidence type="ECO:0000313" key="3">
    <source>
        <dbReference type="Proteomes" id="UP001218218"/>
    </source>
</evidence>
<dbReference type="EMBL" id="JARIHO010000001">
    <property type="protein sequence ID" value="KAJ7367957.1"/>
    <property type="molecule type" value="Genomic_DNA"/>
</dbReference>
<comment type="caution">
    <text evidence="2">The sequence shown here is derived from an EMBL/GenBank/DDBJ whole genome shotgun (WGS) entry which is preliminary data.</text>
</comment>
<organism evidence="2 3">
    <name type="scientific">Mycena albidolilacea</name>
    <dbReference type="NCBI Taxonomy" id="1033008"/>
    <lineage>
        <taxon>Eukaryota</taxon>
        <taxon>Fungi</taxon>
        <taxon>Dikarya</taxon>
        <taxon>Basidiomycota</taxon>
        <taxon>Agaricomycotina</taxon>
        <taxon>Agaricomycetes</taxon>
        <taxon>Agaricomycetidae</taxon>
        <taxon>Agaricales</taxon>
        <taxon>Marasmiineae</taxon>
        <taxon>Mycenaceae</taxon>
        <taxon>Mycena</taxon>
    </lineage>
</organism>
<feature type="compositionally biased region" description="Polar residues" evidence="1">
    <location>
        <begin position="17"/>
        <end position="34"/>
    </location>
</feature>
<feature type="region of interest" description="Disordered" evidence="1">
    <location>
        <begin position="1"/>
        <end position="85"/>
    </location>
</feature>
<feature type="region of interest" description="Disordered" evidence="1">
    <location>
        <begin position="187"/>
        <end position="216"/>
    </location>
</feature>
<keyword evidence="3" id="KW-1185">Reference proteome</keyword>
<gene>
    <name evidence="2" type="ORF">DFH08DRAFT_946927</name>
</gene>
<accession>A0AAD7F3W0</accession>